<proteinExistence type="predicted"/>
<keyword evidence="3" id="KW-1185">Reference proteome</keyword>
<evidence type="ECO:0000313" key="3">
    <source>
        <dbReference type="Proteomes" id="UP001314263"/>
    </source>
</evidence>
<comment type="caution">
    <text evidence="2">The sequence shown here is derived from an EMBL/GenBank/DDBJ whole genome shotgun (WGS) entry which is preliminary data.</text>
</comment>
<protein>
    <submittedName>
        <fullName evidence="2">Uncharacterized protein</fullName>
    </submittedName>
</protein>
<feature type="region of interest" description="Disordered" evidence="1">
    <location>
        <begin position="1"/>
        <end position="81"/>
    </location>
</feature>
<evidence type="ECO:0000313" key="2">
    <source>
        <dbReference type="EMBL" id="CAK0783404.1"/>
    </source>
</evidence>
<feature type="compositionally biased region" description="Basic and acidic residues" evidence="1">
    <location>
        <begin position="65"/>
        <end position="81"/>
    </location>
</feature>
<reference evidence="2 3" key="1">
    <citation type="submission" date="2023-10" db="EMBL/GenBank/DDBJ databases">
        <authorList>
            <person name="Maclean D."/>
            <person name="Macfadyen A."/>
        </authorList>
    </citation>
    <scope>NUCLEOTIDE SEQUENCE [LARGE SCALE GENOMIC DNA]</scope>
</reference>
<dbReference type="Proteomes" id="UP001314263">
    <property type="component" value="Unassembled WGS sequence"/>
</dbReference>
<feature type="compositionally biased region" description="Basic and acidic residues" evidence="1">
    <location>
        <begin position="1"/>
        <end position="11"/>
    </location>
</feature>
<accession>A0AAV1I7S3</accession>
<organism evidence="2 3">
    <name type="scientific">Coccomyxa viridis</name>
    <dbReference type="NCBI Taxonomy" id="1274662"/>
    <lineage>
        <taxon>Eukaryota</taxon>
        <taxon>Viridiplantae</taxon>
        <taxon>Chlorophyta</taxon>
        <taxon>core chlorophytes</taxon>
        <taxon>Trebouxiophyceae</taxon>
        <taxon>Trebouxiophyceae incertae sedis</taxon>
        <taxon>Coccomyxaceae</taxon>
        <taxon>Coccomyxa</taxon>
    </lineage>
</organism>
<gene>
    <name evidence="2" type="ORF">CVIRNUC_006603</name>
</gene>
<name>A0AAV1I7S3_9CHLO</name>
<dbReference type="EMBL" id="CAUYUE010000008">
    <property type="protein sequence ID" value="CAK0783404.1"/>
    <property type="molecule type" value="Genomic_DNA"/>
</dbReference>
<feature type="compositionally biased region" description="Polar residues" evidence="1">
    <location>
        <begin position="16"/>
        <end position="27"/>
    </location>
</feature>
<dbReference type="AlphaFoldDB" id="A0AAV1I7S3"/>
<sequence length="132" mass="14495">MGDSKGDDAHPKHPTPNANLVSSNPNMPRSIRARVGATSDPIPKGKHIEEPKHHHQIVEQTHAPALKETEERTAGQEKELRKDHVAEMQHARNEGGINTKGAPASNPVMQSVANKNMDSRKAHYGVMQSNKH</sequence>
<evidence type="ECO:0000256" key="1">
    <source>
        <dbReference type="SAM" id="MobiDB-lite"/>
    </source>
</evidence>